<gene>
    <name evidence="1" type="ORF">ID854_12870</name>
</gene>
<evidence type="ECO:0000313" key="1">
    <source>
        <dbReference type="EMBL" id="MBD2801326.1"/>
    </source>
</evidence>
<sequence length="156" mass="18330">MGTNSSLPDCYLKIDNIELALTLAFEQLLPDGYMVWSDIIDNSIGEFRLSHEYDDADKYLNGIEEIFSVHQSKISISYRKKKIKKENSDYDDFYFEVLDEIYYQLNMLSIQRYILGEKKESILEKIFEVYKEGLYPCGMTKDKKIVVFNPMVLKDS</sequence>
<name>A0AAW3YUZ8_9GAMM</name>
<protein>
    <submittedName>
        <fullName evidence="1">Uncharacterized protein</fullName>
    </submittedName>
</protein>
<reference evidence="1" key="2">
    <citation type="journal article" date="2024" name="Toxins">
        <title>Genome Sequence Analysis of Native Xenorhabdus Strains Isolated from Entomopathogenic Nematodes in Argentina.</title>
        <authorList>
            <person name="Palma L."/>
            <person name="Frizzo L."/>
            <person name="Kaiser S."/>
            <person name="Berry C."/>
            <person name="Caballero P."/>
            <person name="Bode H.B."/>
            <person name="Del Valle E.E."/>
        </authorList>
    </citation>
    <scope>NUCLEOTIDE SEQUENCE</scope>
    <source>
        <strain evidence="1">M</strain>
    </source>
</reference>
<dbReference type="AlphaFoldDB" id="A0AAW3YUZ8"/>
<comment type="caution">
    <text evidence="1">The sequence shown here is derived from an EMBL/GenBank/DDBJ whole genome shotgun (WGS) entry which is preliminary data.</text>
</comment>
<proteinExistence type="predicted"/>
<dbReference type="Proteomes" id="UP001193920">
    <property type="component" value="Unassembled WGS sequence"/>
</dbReference>
<reference evidence="1" key="1">
    <citation type="submission" date="2020-09" db="EMBL/GenBank/DDBJ databases">
        <authorList>
            <person name="Palma L."/>
            <person name="Caballero P."/>
            <person name="Berry C."/>
            <person name="Del Valle E."/>
        </authorList>
    </citation>
    <scope>NUCLEOTIDE SEQUENCE</scope>
    <source>
        <strain evidence="1">M</strain>
    </source>
</reference>
<organism evidence="1">
    <name type="scientific">Xenorhabdus szentirmaii</name>
    <dbReference type="NCBI Taxonomy" id="290112"/>
    <lineage>
        <taxon>Bacteria</taxon>
        <taxon>Pseudomonadati</taxon>
        <taxon>Pseudomonadota</taxon>
        <taxon>Gammaproteobacteria</taxon>
        <taxon>Enterobacterales</taxon>
        <taxon>Morganellaceae</taxon>
        <taxon>Xenorhabdus</taxon>
    </lineage>
</organism>
<accession>A0AAW3YUZ8</accession>
<dbReference type="EMBL" id="JACXBF010000270">
    <property type="protein sequence ID" value="MBD2801326.1"/>
    <property type="molecule type" value="Genomic_DNA"/>
</dbReference>